<evidence type="ECO:0000256" key="7">
    <source>
        <dbReference type="ARBA" id="ARBA00047943"/>
    </source>
</evidence>
<keyword evidence="10" id="KW-0489">Methyltransferase</keyword>
<keyword evidence="10" id="KW-0830">Ubiquinone</keyword>
<dbReference type="InterPro" id="IPR029063">
    <property type="entry name" value="SAM-dependent_MTases_sf"/>
</dbReference>
<comment type="similarity">
    <text evidence="3">Belongs to the methyltransferase superfamily. Arsenite methyltransferase family.</text>
</comment>
<dbReference type="NCBIfam" id="NF008823">
    <property type="entry name" value="PRK11873.1"/>
    <property type="match status" value="1"/>
</dbReference>
<dbReference type="PANTHER" id="PTHR43675:SF8">
    <property type="entry name" value="ARSENITE METHYLTRANSFERASE"/>
    <property type="match status" value="1"/>
</dbReference>
<evidence type="ECO:0000256" key="4">
    <source>
        <dbReference type="ARBA" id="ARBA00034521"/>
    </source>
</evidence>
<comment type="catalytic activity">
    <reaction evidence="6">
        <text>arsenic triglutathione + [thioredoxin]-dithiol + S-adenosyl-L-methionine + 2 H2O = methylarsonous acid + [thioredoxin]-disulfide + 3 glutathione + S-adenosyl-L-homocysteine + H(+)</text>
        <dbReference type="Rhea" id="RHEA:69460"/>
        <dbReference type="Rhea" id="RHEA-COMP:10698"/>
        <dbReference type="Rhea" id="RHEA-COMP:10700"/>
        <dbReference type="ChEBI" id="CHEBI:15377"/>
        <dbReference type="ChEBI" id="CHEBI:15378"/>
        <dbReference type="ChEBI" id="CHEBI:17826"/>
        <dbReference type="ChEBI" id="CHEBI:29950"/>
        <dbReference type="ChEBI" id="CHEBI:50058"/>
        <dbReference type="ChEBI" id="CHEBI:57856"/>
        <dbReference type="ChEBI" id="CHEBI:57925"/>
        <dbReference type="ChEBI" id="CHEBI:59789"/>
        <dbReference type="ChEBI" id="CHEBI:183640"/>
        <dbReference type="EC" id="2.1.1.137"/>
    </reaction>
</comment>
<dbReference type="HOGENOM" id="CLU_052868_1_1_2"/>
<evidence type="ECO:0000313" key="11">
    <source>
        <dbReference type="Proteomes" id="UP000005233"/>
    </source>
</evidence>
<dbReference type="RefSeq" id="WP_014406891.1">
    <property type="nucleotide sequence ID" value="NC_017034.1"/>
</dbReference>
<dbReference type="EC" id="2.1.1.137" evidence="4"/>
<dbReference type="OrthoDB" id="57427at2157"/>
<proteinExistence type="inferred from homology"/>
<gene>
    <name evidence="10" type="ordered locus">Mtc_2327</name>
</gene>
<comment type="catalytic activity">
    <reaction evidence="7">
        <text>arsenic triglutathione + 2 [thioredoxin]-dithiol + 2 S-adenosyl-L-methionine + H2O = dimethylarsinous acid + 2 [thioredoxin]-disulfide + 3 glutathione + 2 S-adenosyl-L-homocysteine + 2 H(+)</text>
        <dbReference type="Rhea" id="RHEA:69464"/>
        <dbReference type="Rhea" id="RHEA-COMP:10698"/>
        <dbReference type="Rhea" id="RHEA-COMP:10700"/>
        <dbReference type="ChEBI" id="CHEBI:15377"/>
        <dbReference type="ChEBI" id="CHEBI:15378"/>
        <dbReference type="ChEBI" id="CHEBI:23808"/>
        <dbReference type="ChEBI" id="CHEBI:29950"/>
        <dbReference type="ChEBI" id="CHEBI:50058"/>
        <dbReference type="ChEBI" id="CHEBI:57856"/>
        <dbReference type="ChEBI" id="CHEBI:57925"/>
        <dbReference type="ChEBI" id="CHEBI:59789"/>
        <dbReference type="ChEBI" id="CHEBI:183640"/>
        <dbReference type="EC" id="2.1.1.137"/>
    </reaction>
</comment>
<comment type="catalytic activity">
    <reaction evidence="8">
        <text>arsenic triglutathione + 3 [thioredoxin]-dithiol + 3 S-adenosyl-L-methionine = trimethylarsine + 3 [thioredoxin]-disulfide + 3 glutathione + 3 S-adenosyl-L-homocysteine + 3 H(+)</text>
        <dbReference type="Rhea" id="RHEA:69432"/>
        <dbReference type="Rhea" id="RHEA-COMP:10698"/>
        <dbReference type="Rhea" id="RHEA-COMP:10700"/>
        <dbReference type="ChEBI" id="CHEBI:15378"/>
        <dbReference type="ChEBI" id="CHEBI:27130"/>
        <dbReference type="ChEBI" id="CHEBI:29950"/>
        <dbReference type="ChEBI" id="CHEBI:50058"/>
        <dbReference type="ChEBI" id="CHEBI:57856"/>
        <dbReference type="ChEBI" id="CHEBI:57925"/>
        <dbReference type="ChEBI" id="CHEBI:59789"/>
        <dbReference type="ChEBI" id="CHEBI:183640"/>
        <dbReference type="EC" id="2.1.1.137"/>
    </reaction>
</comment>
<dbReference type="STRING" id="1041930.Mtc_2327"/>
<dbReference type="Proteomes" id="UP000005233">
    <property type="component" value="Chromosome"/>
</dbReference>
<keyword evidence="1" id="KW-0808">Transferase</keyword>
<evidence type="ECO:0000256" key="5">
    <source>
        <dbReference type="ARBA" id="ARBA00034545"/>
    </source>
</evidence>
<dbReference type="eggNOG" id="arCOG01792">
    <property type="taxonomic scope" value="Archaea"/>
</dbReference>
<protein>
    <recommendedName>
        <fullName evidence="5">Arsenite methyltransferase</fullName>
        <ecNumber evidence="4">2.1.1.137</ecNumber>
    </recommendedName>
</protein>
<dbReference type="GO" id="GO:0032259">
    <property type="term" value="P:methylation"/>
    <property type="evidence" value="ECO:0007669"/>
    <property type="project" value="UniProtKB-KW"/>
</dbReference>
<dbReference type="SUPFAM" id="SSF53335">
    <property type="entry name" value="S-adenosyl-L-methionine-dependent methyltransferases"/>
    <property type="match status" value="1"/>
</dbReference>
<evidence type="ECO:0000256" key="8">
    <source>
        <dbReference type="ARBA" id="ARBA00048428"/>
    </source>
</evidence>
<dbReference type="InterPro" id="IPR026669">
    <property type="entry name" value="Arsenite_MeTrfase-like"/>
</dbReference>
<evidence type="ECO:0000313" key="10">
    <source>
        <dbReference type="EMBL" id="AFD01060.1"/>
    </source>
</evidence>
<accession>H8I4W6</accession>
<feature type="domain" description="Methyltransferase" evidence="9">
    <location>
        <begin position="68"/>
        <end position="221"/>
    </location>
</feature>
<evidence type="ECO:0000259" key="9">
    <source>
        <dbReference type="Pfam" id="PF13847"/>
    </source>
</evidence>
<dbReference type="KEGG" id="mez:Mtc_2327"/>
<dbReference type="AlphaFoldDB" id="H8I4W6"/>
<sequence>MSDSIDEIEIRKAVKERYSKLANTKSCCGGGEYASRIGYTKEEVSVLPGEVLEVSAGCGNPTAIAGLKAGETVLDLGSGGGIDVFLSARMVGPEGKAIGIDATPEMVWKARKAAKEMGMANVEFRLGEIECMPVESNTIDVVISNCVINLSPDKGKVFREAFRVLKPGGRIAVSDMVLAEEPSADEREKLRLWTSCIGGAIPLQEYIEKMTEAGFTDINIESKHVYTIEELAYMLSEPSGCGCGAPMPVVPGSDGGLSKVASVRITAIKR</sequence>
<keyword evidence="2" id="KW-0949">S-adenosyl-L-methionine</keyword>
<dbReference type="GO" id="GO:0030791">
    <property type="term" value="F:arsenite methyltransferase activity"/>
    <property type="evidence" value="ECO:0007669"/>
    <property type="project" value="UniProtKB-EC"/>
</dbReference>
<dbReference type="PANTHER" id="PTHR43675">
    <property type="entry name" value="ARSENITE METHYLTRANSFERASE"/>
    <property type="match status" value="1"/>
</dbReference>
<dbReference type="CDD" id="cd02440">
    <property type="entry name" value="AdoMet_MTases"/>
    <property type="match status" value="1"/>
</dbReference>
<organism evidence="10 11">
    <name type="scientific">Methanocella conradii (strain DSM 24694 / JCM 17849 / CGMCC 1.5162 / HZ254)</name>
    <dbReference type="NCBI Taxonomy" id="1041930"/>
    <lineage>
        <taxon>Archaea</taxon>
        <taxon>Methanobacteriati</taxon>
        <taxon>Methanobacteriota</taxon>
        <taxon>Stenosarchaea group</taxon>
        <taxon>Methanomicrobia</taxon>
        <taxon>Methanocellales</taxon>
        <taxon>Methanocellaceae</taxon>
        <taxon>Methanocella</taxon>
    </lineage>
</organism>
<dbReference type="Gene3D" id="3.40.50.150">
    <property type="entry name" value="Vaccinia Virus protein VP39"/>
    <property type="match status" value="1"/>
</dbReference>
<evidence type="ECO:0000256" key="1">
    <source>
        <dbReference type="ARBA" id="ARBA00022679"/>
    </source>
</evidence>
<dbReference type="Pfam" id="PF13847">
    <property type="entry name" value="Methyltransf_31"/>
    <property type="match status" value="1"/>
</dbReference>
<dbReference type="GeneID" id="11972502"/>
<dbReference type="EMBL" id="CP003243">
    <property type="protein sequence ID" value="AFD01060.1"/>
    <property type="molecule type" value="Genomic_DNA"/>
</dbReference>
<reference evidence="10 11" key="1">
    <citation type="journal article" date="2012" name="J. Bacteriol.">
        <title>Complete genome sequence of a thermophilic methanogen, Methanocella conradii HZ254, isolated from Chinese rice field soil.</title>
        <authorList>
            <person name="Lu Z."/>
            <person name="Lu Y."/>
        </authorList>
    </citation>
    <scope>NUCLEOTIDE SEQUENCE [LARGE SCALE GENOMIC DNA]</scope>
    <source>
        <strain evidence="11">DSM 24694 / JCM 17849 / CGMCC 1.5162 / HZ254</strain>
    </source>
</reference>
<dbReference type="InterPro" id="IPR025714">
    <property type="entry name" value="Methyltranfer_dom"/>
</dbReference>
<evidence type="ECO:0000256" key="2">
    <source>
        <dbReference type="ARBA" id="ARBA00022691"/>
    </source>
</evidence>
<name>H8I4W6_METCZ</name>
<keyword evidence="11" id="KW-1185">Reference proteome</keyword>
<evidence type="ECO:0000256" key="3">
    <source>
        <dbReference type="ARBA" id="ARBA00034487"/>
    </source>
</evidence>
<evidence type="ECO:0000256" key="6">
    <source>
        <dbReference type="ARBA" id="ARBA00047941"/>
    </source>
</evidence>